<keyword evidence="1" id="KW-1185">Reference proteome</keyword>
<name>A0A8B8EGS5_CRAVI</name>
<evidence type="ECO:0000313" key="2">
    <source>
        <dbReference type="RefSeq" id="XP_022338668.1"/>
    </source>
</evidence>
<gene>
    <name evidence="2" type="primary">LOC111134133</name>
</gene>
<dbReference type="RefSeq" id="XP_022338668.1">
    <property type="nucleotide sequence ID" value="XM_022482960.1"/>
</dbReference>
<dbReference type="AlphaFoldDB" id="A0A8B8EGS5"/>
<dbReference type="GeneID" id="111134133"/>
<dbReference type="Proteomes" id="UP000694844">
    <property type="component" value="Chromosome 5"/>
</dbReference>
<sequence>MVQLGGGVDVCPVTKEAWEARAEERKAECGGLSVYHCLPDSKGRKWEKCVEKTLVDKGNCPFFTSGGYFDWKSCNSSAPSCPNSSYVTNEVYKYNQWSFDDDEEFLDLRDWLLSNDYDDKKEEPDLMMFQLGKNIVEIARVEKVNEGKRRLLNEDVRCMVVIGDFGNSVSSTSRFILTECTKEWKDWKCEQYKYTDVPESVTDKTMLYVHGWFGSWNDDLCSLDEANEAC</sequence>
<accession>A0A8B8EGS5</accession>
<reference evidence="2" key="1">
    <citation type="submission" date="2025-08" db="UniProtKB">
        <authorList>
            <consortium name="RefSeq"/>
        </authorList>
    </citation>
    <scope>IDENTIFICATION</scope>
    <source>
        <tissue evidence="2">Whole sample</tissue>
    </source>
</reference>
<evidence type="ECO:0000313" key="1">
    <source>
        <dbReference type="Proteomes" id="UP000694844"/>
    </source>
</evidence>
<organism evidence="1 2">
    <name type="scientific">Crassostrea virginica</name>
    <name type="common">Eastern oyster</name>
    <dbReference type="NCBI Taxonomy" id="6565"/>
    <lineage>
        <taxon>Eukaryota</taxon>
        <taxon>Metazoa</taxon>
        <taxon>Spiralia</taxon>
        <taxon>Lophotrochozoa</taxon>
        <taxon>Mollusca</taxon>
        <taxon>Bivalvia</taxon>
        <taxon>Autobranchia</taxon>
        <taxon>Pteriomorphia</taxon>
        <taxon>Ostreida</taxon>
        <taxon>Ostreoidea</taxon>
        <taxon>Ostreidae</taxon>
        <taxon>Crassostrea</taxon>
    </lineage>
</organism>
<protein>
    <submittedName>
        <fullName evidence="2">Uncharacterized protein LOC111134133 isoform X2</fullName>
    </submittedName>
</protein>
<proteinExistence type="predicted"/>